<keyword evidence="1" id="KW-0808">Transferase</keyword>
<protein>
    <submittedName>
        <fullName evidence="1">Guanylate kinase</fullName>
    </submittedName>
</protein>
<evidence type="ECO:0000313" key="1">
    <source>
        <dbReference type="EMBL" id="KAL1243723.1"/>
    </source>
</evidence>
<name>A0ABR3KWI9_TRISP</name>
<dbReference type="GO" id="GO:0016301">
    <property type="term" value="F:kinase activity"/>
    <property type="evidence" value="ECO:0007669"/>
    <property type="project" value="UniProtKB-KW"/>
</dbReference>
<keyword evidence="1" id="KW-0418">Kinase</keyword>
<reference evidence="1 2" key="1">
    <citation type="submission" date="2024-07" db="EMBL/GenBank/DDBJ databases">
        <title>Enhanced genomic and transcriptomic resources for Trichinella pseudospiralis and T. spiralis underpin the discovery of pronounced molecular differences between stages and species.</title>
        <authorList>
            <person name="Pasi K.K."/>
            <person name="La Rosa G."/>
            <person name="Gomez-Morales M.A."/>
            <person name="Tosini F."/>
            <person name="Sumanam S."/>
            <person name="Young N.D."/>
            <person name="Chang B.C."/>
            <person name="Robin G.B."/>
        </authorList>
    </citation>
    <scope>NUCLEOTIDE SEQUENCE [LARGE SCALE GENOMIC DNA]</scope>
    <source>
        <strain evidence="1">ISS534</strain>
    </source>
</reference>
<proteinExistence type="predicted"/>
<accession>A0ABR3KWI9</accession>
<dbReference type="EMBL" id="JBEUSY010000165">
    <property type="protein sequence ID" value="KAL1243723.1"/>
    <property type="molecule type" value="Genomic_DNA"/>
</dbReference>
<comment type="caution">
    <text evidence="1">The sequence shown here is derived from an EMBL/GenBank/DDBJ whole genome shotgun (WGS) entry which is preliminary data.</text>
</comment>
<evidence type="ECO:0000313" key="2">
    <source>
        <dbReference type="Proteomes" id="UP001558632"/>
    </source>
</evidence>
<keyword evidence="2" id="KW-1185">Reference proteome</keyword>
<sequence>MQDAFSLNHEFLHKNSQGRELSNLSIVVSVVGPLKTQVFSGLTAAEWAFRETSVGLIVLSGPLPDGYAKVEPLLTACRSSLQGLC</sequence>
<organism evidence="1 2">
    <name type="scientific">Trichinella spiralis</name>
    <name type="common">Trichina worm</name>
    <dbReference type="NCBI Taxonomy" id="6334"/>
    <lineage>
        <taxon>Eukaryota</taxon>
        <taxon>Metazoa</taxon>
        <taxon>Ecdysozoa</taxon>
        <taxon>Nematoda</taxon>
        <taxon>Enoplea</taxon>
        <taxon>Dorylaimia</taxon>
        <taxon>Trichinellida</taxon>
        <taxon>Trichinellidae</taxon>
        <taxon>Trichinella</taxon>
    </lineage>
</organism>
<gene>
    <name evidence="1" type="ORF">TSPI_00992</name>
</gene>
<dbReference type="Proteomes" id="UP001558632">
    <property type="component" value="Unassembled WGS sequence"/>
</dbReference>